<comment type="subcellular location">
    <subcellularLocation>
        <location evidence="1">Membrane</location>
        <topology evidence="1">Multi-pass membrane protein</topology>
    </subcellularLocation>
</comment>
<sequence>MNVSVEYQALAPIIILLAAGVLSVLVEAFIPRTLRRPIQLMLVLASIVLAFAYVVINATAQLAGDPVTNGGQVKGLRQLAAGGAVAIDGPGMVIQGIILLVSFVSALLLAERQIDPQGDAFASRSSTLPGSEDERQFTAQGWLQTEIWPLYLFCVGGMLLFPVSNDFLTMFVALEVFSLPLYLMASMARRRRLLSHEAALKYFILGAFSSAFFLFGAALIYAATSSISFSTVAVAMENSSQDGLIIPGIGMIAVGLLFKVGAVPFHQWVPDVYQGSPTPLTAFMSAATKVAAFGALLRVFYVAFGGMRWDWRPMMWVIAILSMVIGSLLAVTQTDMKRMLAFSSVAHTGFILLGVISTSAAGLSSTLFYLLAYGFTSVGVFAIVGLVRDASGEATHLSQWAGLGKKSPWMASIFALFLLALAGIPLTSGFTGKFSVFTAAIDGGATPLVIVAVVASAIAAFFYARVIVLMFFTEPPVDGPSVVVPSAFTTVAIGTSAAFTLLLGIAPQPVLDLVINAGLFIR</sequence>
<protein>
    <submittedName>
        <fullName evidence="8">Unannotated protein</fullName>
    </submittedName>
</protein>
<dbReference type="GO" id="GO:0008137">
    <property type="term" value="F:NADH dehydrogenase (ubiquinone) activity"/>
    <property type="evidence" value="ECO:0007669"/>
    <property type="project" value="InterPro"/>
</dbReference>
<feature type="transmembrane region" description="Helical" evidence="5">
    <location>
        <begin position="313"/>
        <end position="332"/>
    </location>
</feature>
<dbReference type="InterPro" id="IPR001750">
    <property type="entry name" value="ND/Mrp_TM"/>
</dbReference>
<keyword evidence="4 5" id="KW-0472">Membrane</keyword>
<dbReference type="HAMAP" id="MF_00445">
    <property type="entry name" value="NDH1_NuoN_1"/>
    <property type="match status" value="1"/>
</dbReference>
<keyword evidence="2 5" id="KW-0812">Transmembrane</keyword>
<accession>A0A6J6KX72</accession>
<organism evidence="8">
    <name type="scientific">freshwater metagenome</name>
    <dbReference type="NCBI Taxonomy" id="449393"/>
    <lineage>
        <taxon>unclassified sequences</taxon>
        <taxon>metagenomes</taxon>
        <taxon>ecological metagenomes</taxon>
    </lineage>
</organism>
<feature type="transmembrane region" description="Helical" evidence="5">
    <location>
        <begin position="141"/>
        <end position="161"/>
    </location>
</feature>
<feature type="transmembrane region" description="Helical" evidence="5">
    <location>
        <begin position="6"/>
        <end position="26"/>
    </location>
</feature>
<dbReference type="NCBIfam" id="NF004441">
    <property type="entry name" value="PRK05777.1-4"/>
    <property type="match status" value="1"/>
</dbReference>
<feature type="transmembrane region" description="Helical" evidence="5">
    <location>
        <begin position="367"/>
        <end position="387"/>
    </location>
</feature>
<name>A0A6J6KX72_9ZZZZ</name>
<feature type="transmembrane region" description="Helical" evidence="5">
    <location>
        <begin position="92"/>
        <end position="110"/>
    </location>
</feature>
<dbReference type="NCBIfam" id="TIGR01770">
    <property type="entry name" value="NDH_I_N"/>
    <property type="match status" value="1"/>
</dbReference>
<dbReference type="EMBL" id="CAEZWI010000006">
    <property type="protein sequence ID" value="CAB4644142.1"/>
    <property type="molecule type" value="Genomic_DNA"/>
</dbReference>
<feature type="domain" description="NADH:quinone oxidoreductase/Mrp antiporter transmembrane" evidence="6">
    <location>
        <begin position="164"/>
        <end position="458"/>
    </location>
</feature>
<feature type="transmembrane region" description="Helical" evidence="5">
    <location>
        <begin position="244"/>
        <end position="265"/>
    </location>
</feature>
<evidence type="ECO:0000256" key="1">
    <source>
        <dbReference type="ARBA" id="ARBA00004141"/>
    </source>
</evidence>
<dbReference type="InterPro" id="IPR010096">
    <property type="entry name" value="NADH-Q_OxRdtase_suN/2"/>
</dbReference>
<evidence type="ECO:0000313" key="8">
    <source>
        <dbReference type="EMBL" id="CAB4654407.1"/>
    </source>
</evidence>
<feature type="transmembrane region" description="Helical" evidence="5">
    <location>
        <begin position="286"/>
        <end position="307"/>
    </location>
</feature>
<evidence type="ECO:0000313" key="7">
    <source>
        <dbReference type="EMBL" id="CAB4644142.1"/>
    </source>
</evidence>
<feature type="transmembrane region" description="Helical" evidence="5">
    <location>
        <begin position="200"/>
        <end position="224"/>
    </location>
</feature>
<feature type="transmembrane region" description="Helical" evidence="5">
    <location>
        <begin position="38"/>
        <end position="56"/>
    </location>
</feature>
<keyword evidence="3 5" id="KW-1133">Transmembrane helix</keyword>
<proteinExistence type="inferred from homology"/>
<feature type="transmembrane region" description="Helical" evidence="5">
    <location>
        <begin position="408"/>
        <end position="428"/>
    </location>
</feature>
<dbReference type="GO" id="GO:0042773">
    <property type="term" value="P:ATP synthesis coupled electron transport"/>
    <property type="evidence" value="ECO:0007669"/>
    <property type="project" value="InterPro"/>
</dbReference>
<feature type="transmembrane region" description="Helical" evidence="5">
    <location>
        <begin position="167"/>
        <end position="188"/>
    </location>
</feature>
<dbReference type="GO" id="GO:0016020">
    <property type="term" value="C:membrane"/>
    <property type="evidence" value="ECO:0007669"/>
    <property type="project" value="UniProtKB-SubCell"/>
</dbReference>
<feature type="transmembrane region" description="Helical" evidence="5">
    <location>
        <begin position="484"/>
        <end position="506"/>
    </location>
</feature>
<gene>
    <name evidence="8" type="ORF">UFOPK2171_00824</name>
    <name evidence="7" type="ORF">UFOPK2237_00106</name>
</gene>
<evidence type="ECO:0000256" key="4">
    <source>
        <dbReference type="ARBA" id="ARBA00023136"/>
    </source>
</evidence>
<evidence type="ECO:0000259" key="6">
    <source>
        <dbReference type="Pfam" id="PF00361"/>
    </source>
</evidence>
<feature type="transmembrane region" description="Helical" evidence="5">
    <location>
        <begin position="339"/>
        <end position="361"/>
    </location>
</feature>
<evidence type="ECO:0000256" key="5">
    <source>
        <dbReference type="SAM" id="Phobius"/>
    </source>
</evidence>
<dbReference type="EMBL" id="CAEZWD010000117">
    <property type="protein sequence ID" value="CAB4654407.1"/>
    <property type="molecule type" value="Genomic_DNA"/>
</dbReference>
<dbReference type="Pfam" id="PF00361">
    <property type="entry name" value="Proton_antipo_M"/>
    <property type="match status" value="1"/>
</dbReference>
<dbReference type="PANTHER" id="PTHR22773">
    <property type="entry name" value="NADH DEHYDROGENASE"/>
    <property type="match status" value="1"/>
</dbReference>
<evidence type="ECO:0000256" key="2">
    <source>
        <dbReference type="ARBA" id="ARBA00022692"/>
    </source>
</evidence>
<reference evidence="8" key="1">
    <citation type="submission" date="2020-05" db="EMBL/GenBank/DDBJ databases">
        <authorList>
            <person name="Chiriac C."/>
            <person name="Salcher M."/>
            <person name="Ghai R."/>
            <person name="Kavagutti S V."/>
        </authorList>
    </citation>
    <scope>NUCLEOTIDE SEQUENCE</scope>
</reference>
<evidence type="ECO:0000256" key="3">
    <source>
        <dbReference type="ARBA" id="ARBA00022989"/>
    </source>
</evidence>
<feature type="transmembrane region" description="Helical" evidence="5">
    <location>
        <begin position="448"/>
        <end position="472"/>
    </location>
</feature>
<dbReference type="AlphaFoldDB" id="A0A6J6KX72"/>